<feature type="non-terminal residue" evidence="14">
    <location>
        <position position="1"/>
    </location>
</feature>
<evidence type="ECO:0000256" key="1">
    <source>
        <dbReference type="ARBA" id="ARBA00004166"/>
    </source>
</evidence>
<keyword evidence="8" id="KW-0564">Palmitate</keyword>
<dbReference type="PROSITE" id="PS50216">
    <property type="entry name" value="DHHC"/>
    <property type="match status" value="1"/>
</dbReference>
<protein>
    <recommendedName>
        <fullName evidence="12">Palmitoyltransferase</fullName>
        <ecNumber evidence="12">2.3.1.225</ecNumber>
    </recommendedName>
</protein>
<dbReference type="GO" id="GO:0019706">
    <property type="term" value="F:protein-cysteine S-palmitoyltransferase activity"/>
    <property type="evidence" value="ECO:0007669"/>
    <property type="project" value="UniProtKB-EC"/>
</dbReference>
<dbReference type="EC" id="2.3.1.225" evidence="12"/>
<feature type="transmembrane region" description="Helical" evidence="12">
    <location>
        <begin position="266"/>
        <end position="289"/>
    </location>
</feature>
<proteinExistence type="inferred from homology"/>
<dbReference type="GO" id="GO:0006612">
    <property type="term" value="P:protein targeting to membrane"/>
    <property type="evidence" value="ECO:0007669"/>
    <property type="project" value="TreeGrafter"/>
</dbReference>
<feature type="transmembrane region" description="Helical" evidence="12">
    <location>
        <begin position="309"/>
        <end position="333"/>
    </location>
</feature>
<evidence type="ECO:0000256" key="2">
    <source>
        <dbReference type="ARBA" id="ARBA00008574"/>
    </source>
</evidence>
<evidence type="ECO:0000256" key="9">
    <source>
        <dbReference type="ARBA" id="ARBA00023288"/>
    </source>
</evidence>
<dbReference type="Proteomes" id="UP000538817">
    <property type="component" value="Unassembled WGS sequence"/>
</dbReference>
<keyword evidence="6" id="KW-0333">Golgi apparatus</keyword>
<keyword evidence="15" id="KW-1185">Reference proteome</keyword>
<sequence length="398" mass="43810">LCCCEYEERRGQRSRLGSGLRDCQELGDGCDRWPRCRPLPPGALRAIADAFAAALKINASLVPPLLLLPVLLRVAALHLLLALLVLTSLPALVLWYYYLTHRRKERTLFFLSLGLFSLGYMYYVFLQEVVPQGRVEPAQVLTLTCGLVLMLAALSRAKKDPGYLRSPTGKGKAHCQAMDLPSKKVTGSSNGLHGVASLGAANGEARGHSRLLAGEPEGMRKDWCARCQLVRPARAGHCRLCGRCVRRLDHHCVWINSCVGEQNHQAFILALSLFLLTSVYGITLTLGTVCRGRMPLVALFYCPGAYSDYSSALSFTCVWYCAIVTAGMGYILLIQLLNISYNVTEREARLALRDNTGRRLLGGLVVDTGHYNRGFLCNWSHFLSLGSPAPQRSAEDIV</sequence>
<feature type="transmembrane region" description="Helical" evidence="12">
    <location>
        <begin position="108"/>
        <end position="126"/>
    </location>
</feature>
<gene>
    <name evidence="14" type="primary">Zdhhc23</name>
    <name evidence="14" type="ORF">NOTPEN_R00571</name>
</gene>
<keyword evidence="5 12" id="KW-1133">Transmembrane helix</keyword>
<reference evidence="14 15" key="1">
    <citation type="submission" date="2019-09" db="EMBL/GenBank/DDBJ databases">
        <title>Bird 10,000 Genomes (B10K) Project - Family phase.</title>
        <authorList>
            <person name="Zhang G."/>
        </authorList>
    </citation>
    <scope>NUCLEOTIDE SEQUENCE [LARGE SCALE GENOMIC DNA]</scope>
    <source>
        <strain evidence="14">B10K-MSB-04</strain>
    </source>
</reference>
<comment type="domain">
    <text evidence="12">The DHHC domain is required for palmitoyltransferase activity.</text>
</comment>
<feature type="transmembrane region" description="Helical" evidence="12">
    <location>
        <begin position="70"/>
        <end position="96"/>
    </location>
</feature>
<dbReference type="GO" id="GO:0005783">
    <property type="term" value="C:endoplasmic reticulum"/>
    <property type="evidence" value="ECO:0007669"/>
    <property type="project" value="TreeGrafter"/>
</dbReference>
<evidence type="ECO:0000256" key="10">
    <source>
        <dbReference type="ARBA" id="ARBA00023315"/>
    </source>
</evidence>
<dbReference type="AlphaFoldDB" id="A0A7K6ZG73"/>
<keyword evidence="10 12" id="KW-0012">Acyltransferase</keyword>
<keyword evidence="3 12" id="KW-0808">Transferase</keyword>
<evidence type="ECO:0000256" key="12">
    <source>
        <dbReference type="RuleBase" id="RU079119"/>
    </source>
</evidence>
<keyword evidence="7 12" id="KW-0472">Membrane</keyword>
<feature type="transmembrane region" description="Helical" evidence="12">
    <location>
        <begin position="138"/>
        <end position="155"/>
    </location>
</feature>
<name>A0A7K6ZG73_9AVES</name>
<dbReference type="GO" id="GO:0005794">
    <property type="term" value="C:Golgi apparatus"/>
    <property type="evidence" value="ECO:0007669"/>
    <property type="project" value="UniProtKB-SubCell"/>
</dbReference>
<dbReference type="PANTHER" id="PTHR22883:SF475">
    <property type="entry name" value="PALMITOYLTRANSFERASE ZDHHC23"/>
    <property type="match status" value="1"/>
</dbReference>
<evidence type="ECO:0000256" key="8">
    <source>
        <dbReference type="ARBA" id="ARBA00023139"/>
    </source>
</evidence>
<evidence type="ECO:0000256" key="3">
    <source>
        <dbReference type="ARBA" id="ARBA00022679"/>
    </source>
</evidence>
<evidence type="ECO:0000313" key="15">
    <source>
        <dbReference type="Proteomes" id="UP000538817"/>
    </source>
</evidence>
<accession>A0A7K6ZG73</accession>
<evidence type="ECO:0000256" key="7">
    <source>
        <dbReference type="ARBA" id="ARBA00023136"/>
    </source>
</evidence>
<comment type="catalytic activity">
    <reaction evidence="11">
        <text>L-cysteinyl-[protein] + hexadecanoyl-CoA = S-hexadecanoyl-L-cysteinyl-[protein] + CoA</text>
        <dbReference type="Rhea" id="RHEA:36683"/>
        <dbReference type="Rhea" id="RHEA-COMP:10131"/>
        <dbReference type="Rhea" id="RHEA-COMP:11032"/>
        <dbReference type="ChEBI" id="CHEBI:29950"/>
        <dbReference type="ChEBI" id="CHEBI:57287"/>
        <dbReference type="ChEBI" id="CHEBI:57379"/>
        <dbReference type="ChEBI" id="CHEBI:74151"/>
        <dbReference type="EC" id="2.3.1.225"/>
    </reaction>
    <physiologicalReaction direction="left-to-right" evidence="11">
        <dbReference type="Rhea" id="RHEA:36684"/>
    </physiologicalReaction>
</comment>
<evidence type="ECO:0000256" key="4">
    <source>
        <dbReference type="ARBA" id="ARBA00022692"/>
    </source>
</evidence>
<dbReference type="PANTHER" id="PTHR22883">
    <property type="entry name" value="ZINC FINGER DHHC DOMAIN CONTAINING PROTEIN"/>
    <property type="match status" value="1"/>
</dbReference>
<comment type="subcellular location">
    <subcellularLocation>
        <location evidence="1">Golgi apparatus</location>
        <location evidence="1">trans-Golgi network membrane</location>
        <topology evidence="1">Multi-pass membrane protein</topology>
    </subcellularLocation>
</comment>
<evidence type="ECO:0000256" key="6">
    <source>
        <dbReference type="ARBA" id="ARBA00023034"/>
    </source>
</evidence>
<keyword evidence="4 12" id="KW-0812">Transmembrane</keyword>
<comment type="similarity">
    <text evidence="2 12">Belongs to the DHHC palmitoyltransferase family.</text>
</comment>
<evidence type="ECO:0000313" key="14">
    <source>
        <dbReference type="EMBL" id="NWX82853.1"/>
    </source>
</evidence>
<organism evidence="14 15">
    <name type="scientific">Nothoprocta pentlandii</name>
    <dbReference type="NCBI Taxonomy" id="2585814"/>
    <lineage>
        <taxon>Eukaryota</taxon>
        <taxon>Metazoa</taxon>
        <taxon>Chordata</taxon>
        <taxon>Craniata</taxon>
        <taxon>Vertebrata</taxon>
        <taxon>Euteleostomi</taxon>
        <taxon>Archelosauria</taxon>
        <taxon>Archosauria</taxon>
        <taxon>Dinosauria</taxon>
        <taxon>Saurischia</taxon>
        <taxon>Theropoda</taxon>
        <taxon>Coelurosauria</taxon>
        <taxon>Aves</taxon>
        <taxon>Palaeognathae</taxon>
        <taxon>Tinamiformes</taxon>
        <taxon>Tinamidae</taxon>
        <taxon>Nothoprocta</taxon>
    </lineage>
</organism>
<keyword evidence="9" id="KW-0449">Lipoprotein</keyword>
<comment type="caution">
    <text evidence="14">The sequence shown here is derived from an EMBL/GenBank/DDBJ whole genome shotgun (WGS) entry which is preliminary data.</text>
</comment>
<evidence type="ECO:0000256" key="11">
    <source>
        <dbReference type="ARBA" id="ARBA00047790"/>
    </source>
</evidence>
<evidence type="ECO:0000256" key="5">
    <source>
        <dbReference type="ARBA" id="ARBA00022989"/>
    </source>
</evidence>
<dbReference type="InterPro" id="IPR039859">
    <property type="entry name" value="PFA4/ZDH16/20/ERF2-like"/>
</dbReference>
<feature type="non-terminal residue" evidence="14">
    <location>
        <position position="398"/>
    </location>
</feature>
<dbReference type="InterPro" id="IPR001594">
    <property type="entry name" value="Palmitoyltrfase_DHHC"/>
</dbReference>
<evidence type="ECO:0000259" key="13">
    <source>
        <dbReference type="Pfam" id="PF01529"/>
    </source>
</evidence>
<dbReference type="EMBL" id="VZSG01000038">
    <property type="protein sequence ID" value="NWX82853.1"/>
    <property type="molecule type" value="Genomic_DNA"/>
</dbReference>
<dbReference type="Pfam" id="PF01529">
    <property type="entry name" value="DHHC"/>
    <property type="match status" value="1"/>
</dbReference>
<feature type="domain" description="Palmitoyltransferase DHHC" evidence="13">
    <location>
        <begin position="219"/>
        <end position="348"/>
    </location>
</feature>